<feature type="domain" description="CHAT" evidence="1">
    <location>
        <begin position="3"/>
        <end position="36"/>
    </location>
</feature>
<dbReference type="InterPro" id="IPR024983">
    <property type="entry name" value="CHAT_dom"/>
</dbReference>
<comment type="caution">
    <text evidence="2">The sequence shown here is derived from an EMBL/GenBank/DDBJ whole genome shotgun (WGS) entry which is preliminary data.</text>
</comment>
<protein>
    <submittedName>
        <fullName evidence="2">CHAT domain-containing protein</fullName>
    </submittedName>
</protein>
<organism evidence="2 3">
    <name type="scientific">Iningainema tapete BLCC-T55</name>
    <dbReference type="NCBI Taxonomy" id="2748662"/>
    <lineage>
        <taxon>Bacteria</taxon>
        <taxon>Bacillati</taxon>
        <taxon>Cyanobacteriota</taxon>
        <taxon>Cyanophyceae</taxon>
        <taxon>Nostocales</taxon>
        <taxon>Scytonemataceae</taxon>
        <taxon>Iningainema tapete</taxon>
    </lineage>
</organism>
<accession>A0A8J7CI34</accession>
<evidence type="ECO:0000313" key="3">
    <source>
        <dbReference type="Proteomes" id="UP000629098"/>
    </source>
</evidence>
<evidence type="ECO:0000313" key="2">
    <source>
        <dbReference type="EMBL" id="MBD2778545.1"/>
    </source>
</evidence>
<name>A0A8J7CI34_9CYAN</name>
<dbReference type="Proteomes" id="UP000629098">
    <property type="component" value="Unassembled WGS sequence"/>
</dbReference>
<dbReference type="Pfam" id="PF12770">
    <property type="entry name" value="CHAT"/>
    <property type="match status" value="1"/>
</dbReference>
<gene>
    <name evidence="2" type="ORF">ICL16_42520</name>
</gene>
<evidence type="ECO:0000259" key="1">
    <source>
        <dbReference type="Pfam" id="PF12770"/>
    </source>
</evidence>
<dbReference type="AlphaFoldDB" id="A0A8J7CI34"/>
<dbReference type="EMBL" id="JACXAE010000128">
    <property type="protein sequence ID" value="MBD2778545.1"/>
    <property type="molecule type" value="Genomic_DNA"/>
</dbReference>
<keyword evidence="3" id="KW-1185">Reference proteome</keyword>
<sequence length="40" mass="4773">MCQQGKSPTAALRTAQLSMWQQQKWHHPYYWSAFTFGGWQ</sequence>
<dbReference type="RefSeq" id="WP_190838429.1">
    <property type="nucleotide sequence ID" value="NZ_CAWPPI010000128.1"/>
</dbReference>
<reference evidence="2" key="1">
    <citation type="submission" date="2020-09" db="EMBL/GenBank/DDBJ databases">
        <title>Iningainema tapete sp. nov. (Scytonemataceae, Cyanobacteria) from greenhouses in central Florida (USA) produces two types of nodularin with biosynthetic potential for microcystin-LR and anabaenopeptins.</title>
        <authorList>
            <person name="Berthold D.E."/>
            <person name="Lefler F.W."/>
            <person name="Huang I.-S."/>
            <person name="Abdulla H."/>
            <person name="Zimba P.V."/>
            <person name="Laughinghouse H.D. IV."/>
        </authorList>
    </citation>
    <scope>NUCLEOTIDE SEQUENCE</scope>
    <source>
        <strain evidence="2">BLCCT55</strain>
    </source>
</reference>
<proteinExistence type="predicted"/>